<gene>
    <name evidence="1" type="ORF">Pro02_47760</name>
</gene>
<sequence length="300" mass="31963">MPTPTDSADAISAIGDPARRARAAKAAAEDAARLYGELYRDAVRALVAAHGGNRSRAARELGLSPQRVSQILGEDEAPPPAAGVVYGEPALYFGDGADAEEAAEDALRDWALAHTELIDRRDVLVRGAWMAGLPARQIRELTDLPLETIERLCAGDIVVAVEVGWQTWEAAVEHFADLAAAATDPMATHAYRSTGRALAGAIGMVIDDSGRAPAADPDWADLSPEDKIERMMTTPVAGDIPEISAEHRLLSWDAWVALYCVQLERGAAEATDSLAEAMRHCAAILRHIRTHGALPEPGTV</sequence>
<evidence type="ECO:0000313" key="1">
    <source>
        <dbReference type="EMBL" id="GIH86368.1"/>
    </source>
</evidence>
<keyword evidence="2" id="KW-1185">Reference proteome</keyword>
<organism evidence="1 2">
    <name type="scientific">Planobispora rosea</name>
    <dbReference type="NCBI Taxonomy" id="35762"/>
    <lineage>
        <taxon>Bacteria</taxon>
        <taxon>Bacillati</taxon>
        <taxon>Actinomycetota</taxon>
        <taxon>Actinomycetes</taxon>
        <taxon>Streptosporangiales</taxon>
        <taxon>Streptosporangiaceae</taxon>
        <taxon>Planobispora</taxon>
    </lineage>
</organism>
<proteinExistence type="predicted"/>
<dbReference type="Proteomes" id="UP000655044">
    <property type="component" value="Unassembled WGS sequence"/>
</dbReference>
<name>A0A8J3SAP3_PLARO</name>
<evidence type="ECO:0000313" key="2">
    <source>
        <dbReference type="Proteomes" id="UP000655044"/>
    </source>
</evidence>
<accession>A0A8J3SAP3</accession>
<comment type="caution">
    <text evidence="1">The sequence shown here is derived from an EMBL/GenBank/DDBJ whole genome shotgun (WGS) entry which is preliminary data.</text>
</comment>
<dbReference type="EMBL" id="BOOI01000046">
    <property type="protein sequence ID" value="GIH86368.1"/>
    <property type="molecule type" value="Genomic_DNA"/>
</dbReference>
<dbReference type="RefSeq" id="WP_189242948.1">
    <property type="nucleotide sequence ID" value="NZ_BMQP01000026.1"/>
</dbReference>
<protein>
    <submittedName>
        <fullName evidence="1">Uncharacterized protein</fullName>
    </submittedName>
</protein>
<dbReference type="AlphaFoldDB" id="A0A8J3SAP3"/>
<dbReference type="GO" id="GO:0043565">
    <property type="term" value="F:sequence-specific DNA binding"/>
    <property type="evidence" value="ECO:0007669"/>
    <property type="project" value="InterPro"/>
</dbReference>
<reference evidence="1" key="1">
    <citation type="submission" date="2021-01" db="EMBL/GenBank/DDBJ databases">
        <title>Whole genome shotgun sequence of Planobispora rosea NBRC 15558.</title>
        <authorList>
            <person name="Komaki H."/>
            <person name="Tamura T."/>
        </authorList>
    </citation>
    <scope>NUCLEOTIDE SEQUENCE</scope>
    <source>
        <strain evidence="1">NBRC 15558</strain>
    </source>
</reference>